<evidence type="ECO:0000313" key="3">
    <source>
        <dbReference type="Proteomes" id="UP000219020"/>
    </source>
</evidence>
<organism evidence="2 3">
    <name type="scientific">Candidatus Enterovibrio escicola</name>
    <dbReference type="NCBI Taxonomy" id="1927127"/>
    <lineage>
        <taxon>Bacteria</taxon>
        <taxon>Pseudomonadati</taxon>
        <taxon>Pseudomonadota</taxon>
        <taxon>Gammaproteobacteria</taxon>
        <taxon>Vibrionales</taxon>
        <taxon>Vibrionaceae</taxon>
        <taxon>Enterovibrio</taxon>
    </lineage>
</organism>
<proteinExistence type="predicted"/>
<comment type="caution">
    <text evidence="2">The sequence shown here is derived from an EMBL/GenBank/DDBJ whole genome shotgun (WGS) entry which is preliminary data.</text>
</comment>
<keyword evidence="2" id="KW-0614">Plasmid</keyword>
<keyword evidence="1" id="KW-0812">Transmembrane</keyword>
<keyword evidence="3" id="KW-1185">Reference proteome</keyword>
<reference evidence="3" key="1">
    <citation type="submission" date="2017-04" db="EMBL/GenBank/DDBJ databases">
        <title>Genome evolution of the luminous symbionts of deep sea anglerfish.</title>
        <authorList>
            <person name="Hendry T.A."/>
        </authorList>
    </citation>
    <scope>NUCLEOTIDE SEQUENCE [LARGE SCALE GENOMIC DNA]</scope>
    <source>
        <plasmid evidence="3">pmj3</plasmid>
    </source>
</reference>
<sequence>MGHNERVGDDMYNPDCNTLGMILIQQLATLAMMLDSHVFTLARM</sequence>
<name>A0A2A5T1S9_9GAMM</name>
<dbReference type="EMBL" id="NBYY01000026">
    <property type="protein sequence ID" value="PCS22106.1"/>
    <property type="molecule type" value="Genomic_DNA"/>
</dbReference>
<dbReference type="AlphaFoldDB" id="A0A2A5T1S9"/>
<evidence type="ECO:0000313" key="2">
    <source>
        <dbReference type="EMBL" id="PCS22106.1"/>
    </source>
</evidence>
<gene>
    <name evidence="2" type="ORF">BTN49_2299</name>
</gene>
<protein>
    <submittedName>
        <fullName evidence="2">Uncharacterized protein</fullName>
    </submittedName>
</protein>
<accession>A0A2A5T1S9</accession>
<keyword evidence="1" id="KW-1133">Transmembrane helix</keyword>
<geneLocation type="plasmid" evidence="3">
    <name>pmj3</name>
</geneLocation>
<dbReference type="Proteomes" id="UP000219020">
    <property type="component" value="Plasmid pMJ3"/>
</dbReference>
<keyword evidence="1" id="KW-0472">Membrane</keyword>
<feature type="transmembrane region" description="Helical" evidence="1">
    <location>
        <begin position="20"/>
        <end position="42"/>
    </location>
</feature>
<evidence type="ECO:0000256" key="1">
    <source>
        <dbReference type="SAM" id="Phobius"/>
    </source>
</evidence>